<reference evidence="2 3" key="1">
    <citation type="journal article" date="2023" name="Hortic Res">
        <title>The complete reference genome for grapevine (Vitis vinifera L.) genetics and breeding.</title>
        <authorList>
            <person name="Shi X."/>
            <person name="Cao S."/>
            <person name="Wang X."/>
            <person name="Huang S."/>
            <person name="Wang Y."/>
            <person name="Liu Z."/>
            <person name="Liu W."/>
            <person name="Leng X."/>
            <person name="Peng Y."/>
            <person name="Wang N."/>
            <person name="Wang Y."/>
            <person name="Ma Z."/>
            <person name="Xu X."/>
            <person name="Zhang F."/>
            <person name="Xue H."/>
            <person name="Zhong H."/>
            <person name="Wang Y."/>
            <person name="Zhang K."/>
            <person name="Velt A."/>
            <person name="Avia K."/>
            <person name="Holtgrawe D."/>
            <person name="Grimplet J."/>
            <person name="Matus J.T."/>
            <person name="Ware D."/>
            <person name="Wu X."/>
            <person name="Wang H."/>
            <person name="Liu C."/>
            <person name="Fang Y."/>
            <person name="Rustenholz C."/>
            <person name="Cheng Z."/>
            <person name="Xiao H."/>
            <person name="Zhou Y."/>
        </authorList>
    </citation>
    <scope>NUCLEOTIDE SEQUENCE [LARGE SCALE GENOMIC DNA]</scope>
    <source>
        <strain evidence="3">cv. Pinot noir / PN40024</strain>
        <tissue evidence="2">Leaf</tissue>
    </source>
</reference>
<accession>A0ABY9C154</accession>
<sequence length="114" mass="12808">MVLLEGQYSPPFGFYHQKVHGDLVLGSITDQTLRVSESNIGRRSPVALIISYDLNTVMLPHPHARVSRSEINSDRRTITFSGHTSPDQRKHHRVARKSNLENENSQTGFAVITS</sequence>
<dbReference type="EMBL" id="CP126653">
    <property type="protein sequence ID" value="WJZ88861.1"/>
    <property type="molecule type" value="Genomic_DNA"/>
</dbReference>
<protein>
    <submittedName>
        <fullName evidence="2">Uncharacterized protein</fullName>
    </submittedName>
</protein>
<dbReference type="Proteomes" id="UP001227230">
    <property type="component" value="Chromosome 6"/>
</dbReference>
<evidence type="ECO:0000313" key="3">
    <source>
        <dbReference type="Proteomes" id="UP001227230"/>
    </source>
</evidence>
<name>A0ABY9C154_VITVI</name>
<evidence type="ECO:0000313" key="2">
    <source>
        <dbReference type="EMBL" id="WJZ88861.1"/>
    </source>
</evidence>
<feature type="region of interest" description="Disordered" evidence="1">
    <location>
        <begin position="75"/>
        <end position="114"/>
    </location>
</feature>
<proteinExistence type="predicted"/>
<dbReference type="InterPro" id="IPR019651">
    <property type="entry name" value="Glutamate_DH_NAD-spec"/>
</dbReference>
<feature type="compositionally biased region" description="Polar residues" evidence="1">
    <location>
        <begin position="101"/>
        <end position="114"/>
    </location>
</feature>
<organism evidence="2 3">
    <name type="scientific">Vitis vinifera</name>
    <name type="common">Grape</name>
    <dbReference type="NCBI Taxonomy" id="29760"/>
    <lineage>
        <taxon>Eukaryota</taxon>
        <taxon>Viridiplantae</taxon>
        <taxon>Streptophyta</taxon>
        <taxon>Embryophyta</taxon>
        <taxon>Tracheophyta</taxon>
        <taxon>Spermatophyta</taxon>
        <taxon>Magnoliopsida</taxon>
        <taxon>eudicotyledons</taxon>
        <taxon>Gunneridae</taxon>
        <taxon>Pentapetalae</taxon>
        <taxon>rosids</taxon>
        <taxon>Vitales</taxon>
        <taxon>Vitaceae</taxon>
        <taxon>Viteae</taxon>
        <taxon>Vitis</taxon>
    </lineage>
</organism>
<gene>
    <name evidence="2" type="ORF">VitviT2T_008124</name>
</gene>
<keyword evidence="3" id="KW-1185">Reference proteome</keyword>
<evidence type="ECO:0000256" key="1">
    <source>
        <dbReference type="SAM" id="MobiDB-lite"/>
    </source>
</evidence>
<dbReference type="Pfam" id="PF10712">
    <property type="entry name" value="NAD-GH"/>
    <property type="match status" value="1"/>
</dbReference>